<evidence type="ECO:0000256" key="7">
    <source>
        <dbReference type="ARBA" id="ARBA00047899"/>
    </source>
</evidence>
<keyword evidence="6" id="KW-0067">ATP-binding</keyword>
<keyword evidence="3" id="KW-0808">Transferase</keyword>
<dbReference type="PANTHER" id="PTHR13902">
    <property type="entry name" value="SERINE/THREONINE-PROTEIN KINASE WNK WITH NO LYSINE -RELATED"/>
    <property type="match status" value="1"/>
</dbReference>
<evidence type="ECO:0000256" key="3">
    <source>
        <dbReference type="ARBA" id="ARBA00022679"/>
    </source>
</evidence>
<evidence type="ECO:0000256" key="9">
    <source>
        <dbReference type="SAM" id="MobiDB-lite"/>
    </source>
</evidence>
<organism evidence="11 12">
    <name type="scientific">Cuscuta campestris</name>
    <dbReference type="NCBI Taxonomy" id="132261"/>
    <lineage>
        <taxon>Eukaryota</taxon>
        <taxon>Viridiplantae</taxon>
        <taxon>Streptophyta</taxon>
        <taxon>Embryophyta</taxon>
        <taxon>Tracheophyta</taxon>
        <taxon>Spermatophyta</taxon>
        <taxon>Magnoliopsida</taxon>
        <taxon>eudicotyledons</taxon>
        <taxon>Gunneridae</taxon>
        <taxon>Pentapetalae</taxon>
        <taxon>asterids</taxon>
        <taxon>lamiids</taxon>
        <taxon>Solanales</taxon>
        <taxon>Convolvulaceae</taxon>
        <taxon>Cuscuteae</taxon>
        <taxon>Cuscuta</taxon>
        <taxon>Cuscuta subgen. Grammica</taxon>
        <taxon>Cuscuta sect. Cleistogrammica</taxon>
    </lineage>
</organism>
<evidence type="ECO:0000256" key="5">
    <source>
        <dbReference type="ARBA" id="ARBA00022777"/>
    </source>
</evidence>
<dbReference type="OrthoDB" id="4062651at2759"/>
<dbReference type="GO" id="GO:0004674">
    <property type="term" value="F:protein serine/threonine kinase activity"/>
    <property type="evidence" value="ECO:0007669"/>
    <property type="project" value="UniProtKB-KW"/>
</dbReference>
<name>A0A484NBN7_9ASTE</name>
<proteinExistence type="predicted"/>
<dbReference type="PROSITE" id="PS50011">
    <property type="entry name" value="PROTEIN_KINASE_DOM"/>
    <property type="match status" value="1"/>
</dbReference>
<keyword evidence="12" id="KW-1185">Reference proteome</keyword>
<dbReference type="Pfam" id="PF00069">
    <property type="entry name" value="Pkinase"/>
    <property type="match status" value="1"/>
</dbReference>
<dbReference type="PROSITE" id="PS00108">
    <property type="entry name" value="PROTEIN_KINASE_ST"/>
    <property type="match status" value="1"/>
</dbReference>
<dbReference type="Proteomes" id="UP000595140">
    <property type="component" value="Unassembled WGS sequence"/>
</dbReference>
<evidence type="ECO:0000313" key="11">
    <source>
        <dbReference type="EMBL" id="VFQ98293.1"/>
    </source>
</evidence>
<dbReference type="FunFam" id="3.30.200.20:FF:000075">
    <property type="entry name" value="Probable serine/threonine-protein kinase WNK1"/>
    <property type="match status" value="1"/>
</dbReference>
<feature type="domain" description="Protein kinase" evidence="10">
    <location>
        <begin position="35"/>
        <end position="292"/>
    </location>
</feature>
<dbReference type="SMART" id="SM00220">
    <property type="entry name" value="S_TKc"/>
    <property type="match status" value="1"/>
</dbReference>
<evidence type="ECO:0000256" key="2">
    <source>
        <dbReference type="ARBA" id="ARBA00022527"/>
    </source>
</evidence>
<dbReference type="SUPFAM" id="SSF56112">
    <property type="entry name" value="Protein kinase-like (PK-like)"/>
    <property type="match status" value="1"/>
</dbReference>
<evidence type="ECO:0000256" key="4">
    <source>
        <dbReference type="ARBA" id="ARBA00022741"/>
    </source>
</evidence>
<reference evidence="11 12" key="1">
    <citation type="submission" date="2018-04" db="EMBL/GenBank/DDBJ databases">
        <authorList>
            <person name="Vogel A."/>
        </authorList>
    </citation>
    <scope>NUCLEOTIDE SEQUENCE [LARGE SCALE GENOMIC DNA]</scope>
</reference>
<feature type="region of interest" description="Disordered" evidence="9">
    <location>
        <begin position="442"/>
        <end position="476"/>
    </location>
</feature>
<evidence type="ECO:0000259" key="10">
    <source>
        <dbReference type="PROSITE" id="PS50011"/>
    </source>
</evidence>
<dbReference type="AlphaFoldDB" id="A0A484NBN7"/>
<keyword evidence="5" id="KW-0418">Kinase</keyword>
<gene>
    <name evidence="11" type="ORF">CCAM_LOCUS40069</name>
</gene>
<dbReference type="Gene3D" id="3.10.20.90">
    <property type="entry name" value="Phosphatidylinositol 3-kinase Catalytic Subunit, Chain A, domain 1"/>
    <property type="match status" value="1"/>
</dbReference>
<dbReference type="InterPro" id="IPR050588">
    <property type="entry name" value="WNK_Ser-Thr_kinase"/>
</dbReference>
<dbReference type="FunFam" id="1.10.510.10:FF:000046">
    <property type="entry name" value="probable serine/threonine-protein kinase WNK9"/>
    <property type="match status" value="1"/>
</dbReference>
<dbReference type="InterPro" id="IPR011009">
    <property type="entry name" value="Kinase-like_dom_sf"/>
</dbReference>
<feature type="compositionally biased region" description="Polar residues" evidence="9">
    <location>
        <begin position="460"/>
        <end position="471"/>
    </location>
</feature>
<evidence type="ECO:0000256" key="1">
    <source>
        <dbReference type="ARBA" id="ARBA00012513"/>
    </source>
</evidence>
<dbReference type="EC" id="2.7.11.1" evidence="1"/>
<comment type="catalytic activity">
    <reaction evidence="7">
        <text>L-threonyl-[protein] + ATP = O-phospho-L-threonyl-[protein] + ADP + H(+)</text>
        <dbReference type="Rhea" id="RHEA:46608"/>
        <dbReference type="Rhea" id="RHEA-COMP:11060"/>
        <dbReference type="Rhea" id="RHEA-COMP:11605"/>
        <dbReference type="ChEBI" id="CHEBI:15378"/>
        <dbReference type="ChEBI" id="CHEBI:30013"/>
        <dbReference type="ChEBI" id="CHEBI:30616"/>
        <dbReference type="ChEBI" id="CHEBI:61977"/>
        <dbReference type="ChEBI" id="CHEBI:456216"/>
        <dbReference type="EC" id="2.7.11.1"/>
    </reaction>
</comment>
<dbReference type="InterPro" id="IPR000719">
    <property type="entry name" value="Prot_kinase_dom"/>
</dbReference>
<feature type="region of interest" description="Disordered" evidence="9">
    <location>
        <begin position="294"/>
        <end position="322"/>
    </location>
</feature>
<comment type="catalytic activity">
    <reaction evidence="8">
        <text>L-seryl-[protein] + ATP = O-phospho-L-seryl-[protein] + ADP + H(+)</text>
        <dbReference type="Rhea" id="RHEA:17989"/>
        <dbReference type="Rhea" id="RHEA-COMP:9863"/>
        <dbReference type="Rhea" id="RHEA-COMP:11604"/>
        <dbReference type="ChEBI" id="CHEBI:15378"/>
        <dbReference type="ChEBI" id="CHEBI:29999"/>
        <dbReference type="ChEBI" id="CHEBI:30616"/>
        <dbReference type="ChEBI" id="CHEBI:83421"/>
        <dbReference type="ChEBI" id="CHEBI:456216"/>
        <dbReference type="EC" id="2.7.11.1"/>
    </reaction>
</comment>
<keyword evidence="2" id="KW-0723">Serine/threonine-protein kinase</keyword>
<evidence type="ECO:0000256" key="8">
    <source>
        <dbReference type="ARBA" id="ARBA00048679"/>
    </source>
</evidence>
<dbReference type="CDD" id="cd13983">
    <property type="entry name" value="STKc_WNK"/>
    <property type="match status" value="1"/>
</dbReference>
<keyword evidence="4" id="KW-0547">Nucleotide-binding</keyword>
<protein>
    <recommendedName>
        <fullName evidence="1">non-specific serine/threonine protein kinase</fullName>
        <ecNumber evidence="1">2.7.11.1</ecNumber>
    </recommendedName>
</protein>
<evidence type="ECO:0000313" key="12">
    <source>
        <dbReference type="Proteomes" id="UP000595140"/>
    </source>
</evidence>
<dbReference type="GO" id="GO:0005524">
    <property type="term" value="F:ATP binding"/>
    <property type="evidence" value="ECO:0007669"/>
    <property type="project" value="UniProtKB-KW"/>
</dbReference>
<dbReference type="Gene3D" id="3.30.200.20">
    <property type="entry name" value="Phosphorylase Kinase, domain 1"/>
    <property type="match status" value="1"/>
</dbReference>
<sequence>MDLGASGFVFPLKTSRTLEASEGDVAEVSSDNRYIRYNEILGRGAFKIVYKGFDELEGIEVAWSQVNIHDALQCPANMERLYSEVHLLRTLRHENIIKSLDSWVDDQNKTINIITELFTSGSLRQYRKKHKVADLKAIKHWARQILRGLQYLHCHNPPIIHRDLKCDNIFINGNHGEVKIGDLGLATVMQQPTARSVIGTPEFMAPELYDEEYNELVDIYSFGMCMLELITLEYPYSECRNEAQIYKKVSMGIKPASLDKIKDPEVKQFIEKCLVPASQRLSATELLKDPFLSSATSSSDLPPEAMHDSNLMPKPDSLSMDIDPTTRKVSSVAGIESMTEIPQASEFLRCNGKNEFRLRGEKYDESSISFSLRITDHKGQVRNIHFMFYLDRDTTFTIVEEMVEQLELPDEDVTLIADMIDCLASKLVPSWKPSCGSLGAIKSPNDHSVPATTDFKSHDGSNMFSGQGSTEQQQQQQQQYVFSPQASHGEDINIEELFKVNISSCDDDDEVSATHGEHKKYLTSQNSEISSTGSWNTISNDMNGVCVSSLSVADVDNGKDQCHDELKLEIEAIELHYHQCCRELMRMREEAIENAKRKWVAKKMCAI</sequence>
<evidence type="ECO:0000256" key="6">
    <source>
        <dbReference type="ARBA" id="ARBA00022840"/>
    </source>
</evidence>
<dbReference type="EMBL" id="OOIL02006581">
    <property type="protein sequence ID" value="VFQ98293.1"/>
    <property type="molecule type" value="Genomic_DNA"/>
</dbReference>
<dbReference type="Gene3D" id="1.10.510.10">
    <property type="entry name" value="Transferase(Phosphotransferase) domain 1"/>
    <property type="match status" value="1"/>
</dbReference>
<dbReference type="InterPro" id="IPR008271">
    <property type="entry name" value="Ser/Thr_kinase_AS"/>
</dbReference>
<accession>A0A484NBN7</accession>